<sequence>MMQSIRTTGFKFQSRKRVFADQRTPRETRSKKNMVQRDASVTPSDICVPPPSRVNESHARELVGNLDHHAQAAIQDDNSAILDNTHMTTGFDAIDQDNQHNHMDNGDGFTQHDENTLVADAVDGSTQHGDQNHITNKGMERRERGNNMRLGLQKLNRARRGKLQVVIPEGNIRPLVPLVAAKYASECNIIVRNHVPILPHWKLYKNDPKSNSKEKDPKEKEPRDKEHGSAYVDLFLGKLKAKFDINTEDEAVKKACIEMMKSADRQQRYRLKQEYFDPFPLHLVPKTSPVKSMSNEQWLQLVESWKSPKKMEMCQKNKDNRANVKYHHTTGSRAYMVHVENLDNFEEPDAFDLFKEFHYSKKKNATPQLYRKLLLGWKMSYLQQQKVKNLSLQLKLFLMCLLRAPRRISSCRMWGSRTPRVDPVHGAPRHNWKRREGPMLSFVRRWLICQIKCKNLSRQGLWIERR</sequence>
<evidence type="ECO:0000313" key="3">
    <source>
        <dbReference type="Proteomes" id="UP000807115"/>
    </source>
</evidence>
<feature type="region of interest" description="Disordered" evidence="1">
    <location>
        <begin position="20"/>
        <end position="54"/>
    </location>
</feature>
<evidence type="ECO:0000256" key="1">
    <source>
        <dbReference type="SAM" id="MobiDB-lite"/>
    </source>
</evidence>
<dbReference type="PANTHER" id="PTHR33063">
    <property type="entry name" value="OS02G0583500 PROTEIN"/>
    <property type="match status" value="1"/>
</dbReference>
<dbReference type="Proteomes" id="UP000807115">
    <property type="component" value="Chromosome 2"/>
</dbReference>
<proteinExistence type="predicted"/>
<name>A0A921RMV4_SORBI</name>
<feature type="region of interest" description="Disordered" evidence="1">
    <location>
        <begin position="202"/>
        <end position="227"/>
    </location>
</feature>
<dbReference type="AlphaFoldDB" id="A0A921RMV4"/>
<dbReference type="EMBL" id="CM027681">
    <property type="protein sequence ID" value="KAG0543420.1"/>
    <property type="molecule type" value="Genomic_DNA"/>
</dbReference>
<protein>
    <submittedName>
        <fullName evidence="2">Uncharacterized protein</fullName>
    </submittedName>
</protein>
<feature type="compositionally biased region" description="Basic and acidic residues" evidence="1">
    <location>
        <begin position="204"/>
        <end position="227"/>
    </location>
</feature>
<reference evidence="2" key="2">
    <citation type="submission" date="2020-10" db="EMBL/GenBank/DDBJ databases">
        <authorList>
            <person name="Cooper E.A."/>
            <person name="Brenton Z.W."/>
            <person name="Flinn B.S."/>
            <person name="Jenkins J."/>
            <person name="Shu S."/>
            <person name="Flowers D."/>
            <person name="Luo F."/>
            <person name="Wang Y."/>
            <person name="Xia P."/>
            <person name="Barry K."/>
            <person name="Daum C."/>
            <person name="Lipzen A."/>
            <person name="Yoshinaga Y."/>
            <person name="Schmutz J."/>
            <person name="Saski C."/>
            <person name="Vermerris W."/>
            <person name="Kresovich S."/>
        </authorList>
    </citation>
    <scope>NUCLEOTIDE SEQUENCE</scope>
</reference>
<gene>
    <name evidence="2" type="ORF">BDA96_02G189500</name>
</gene>
<comment type="caution">
    <text evidence="2">The sequence shown here is derived from an EMBL/GenBank/DDBJ whole genome shotgun (WGS) entry which is preliminary data.</text>
</comment>
<feature type="compositionally biased region" description="Basic and acidic residues" evidence="1">
    <location>
        <begin position="20"/>
        <end position="30"/>
    </location>
</feature>
<organism evidence="2 3">
    <name type="scientific">Sorghum bicolor</name>
    <name type="common">Sorghum</name>
    <name type="synonym">Sorghum vulgare</name>
    <dbReference type="NCBI Taxonomy" id="4558"/>
    <lineage>
        <taxon>Eukaryota</taxon>
        <taxon>Viridiplantae</taxon>
        <taxon>Streptophyta</taxon>
        <taxon>Embryophyta</taxon>
        <taxon>Tracheophyta</taxon>
        <taxon>Spermatophyta</taxon>
        <taxon>Magnoliopsida</taxon>
        <taxon>Liliopsida</taxon>
        <taxon>Poales</taxon>
        <taxon>Poaceae</taxon>
        <taxon>PACMAD clade</taxon>
        <taxon>Panicoideae</taxon>
        <taxon>Andropogonodae</taxon>
        <taxon>Andropogoneae</taxon>
        <taxon>Sorghinae</taxon>
        <taxon>Sorghum</taxon>
    </lineage>
</organism>
<dbReference type="PANTHER" id="PTHR33063:SF13">
    <property type="entry name" value="OS02G0583500 PROTEIN"/>
    <property type="match status" value="1"/>
</dbReference>
<dbReference type="EMBL" id="CM027681">
    <property type="protein sequence ID" value="KAG0543419.1"/>
    <property type="molecule type" value="Genomic_DNA"/>
</dbReference>
<reference evidence="2" key="1">
    <citation type="journal article" date="2019" name="BMC Genomics">
        <title>A new reference genome for Sorghum bicolor reveals high levels of sequence similarity between sweet and grain genotypes: implications for the genetics of sugar metabolism.</title>
        <authorList>
            <person name="Cooper E.A."/>
            <person name="Brenton Z.W."/>
            <person name="Flinn B.S."/>
            <person name="Jenkins J."/>
            <person name="Shu S."/>
            <person name="Flowers D."/>
            <person name="Luo F."/>
            <person name="Wang Y."/>
            <person name="Xia P."/>
            <person name="Barry K."/>
            <person name="Daum C."/>
            <person name="Lipzen A."/>
            <person name="Yoshinaga Y."/>
            <person name="Schmutz J."/>
            <person name="Saski C."/>
            <person name="Vermerris W."/>
            <person name="Kresovich S."/>
        </authorList>
    </citation>
    <scope>NUCLEOTIDE SEQUENCE</scope>
</reference>
<evidence type="ECO:0000313" key="2">
    <source>
        <dbReference type="EMBL" id="KAG0543419.1"/>
    </source>
</evidence>
<dbReference type="InterPro" id="IPR004252">
    <property type="entry name" value="Probable_transposase_24"/>
</dbReference>
<dbReference type="Pfam" id="PF03004">
    <property type="entry name" value="Transposase_24"/>
    <property type="match status" value="1"/>
</dbReference>
<accession>A0A921RMV4</accession>